<feature type="region of interest" description="Disordered" evidence="2">
    <location>
        <begin position="1"/>
        <end position="59"/>
    </location>
</feature>
<keyword evidence="5" id="KW-1185">Reference proteome</keyword>
<accession>A0A0X8E4C7</accession>
<dbReference type="Gene3D" id="1.10.1470.10">
    <property type="entry name" value="YjbJ"/>
    <property type="match status" value="1"/>
</dbReference>
<feature type="domain" description="CsbD-like" evidence="3">
    <location>
        <begin position="5"/>
        <end position="55"/>
    </location>
</feature>
<dbReference type="AlphaFoldDB" id="A0A0X8E4C7"/>
<feature type="compositionally biased region" description="Basic and acidic residues" evidence="2">
    <location>
        <begin position="1"/>
        <end position="22"/>
    </location>
</feature>
<evidence type="ECO:0000256" key="2">
    <source>
        <dbReference type="SAM" id="MobiDB-lite"/>
    </source>
</evidence>
<gene>
    <name evidence="4" type="ORF">AWU67_12115</name>
</gene>
<dbReference type="Proteomes" id="UP000058305">
    <property type="component" value="Chromosome"/>
</dbReference>
<reference evidence="4 5" key="1">
    <citation type="journal article" date="2016" name="J. Biotechnol.">
        <title>First complete genome sequence of a species in the genus Microterricola, an extremophilic cold active enzyme producing bacterial strain ERGS5:02 isolated from Sikkim Himalaya.</title>
        <authorList>
            <person name="Himanshu"/>
            <person name="Swarnkar M.K."/>
            <person name="Singh D."/>
            <person name="Kumar R."/>
        </authorList>
    </citation>
    <scope>NUCLEOTIDE SEQUENCE [LARGE SCALE GENOMIC DNA]</scope>
    <source>
        <strain evidence="4 5">ERGS5:02</strain>
    </source>
</reference>
<sequence length="59" mass="6419">MSENNKIKNATEETVGKVKEGVGKATNNDSLKNEGRLDQAKANLKQAGEKMKDALTEDK</sequence>
<dbReference type="RefSeq" id="WP_067229377.1">
    <property type="nucleotide sequence ID" value="NZ_CP014145.1"/>
</dbReference>
<dbReference type="EMBL" id="CP014145">
    <property type="protein sequence ID" value="AMB59482.1"/>
    <property type="molecule type" value="Genomic_DNA"/>
</dbReference>
<dbReference type="OrthoDB" id="2143260at2"/>
<evidence type="ECO:0000313" key="4">
    <source>
        <dbReference type="EMBL" id="AMB59482.1"/>
    </source>
</evidence>
<dbReference type="Pfam" id="PF05532">
    <property type="entry name" value="CsbD"/>
    <property type="match status" value="1"/>
</dbReference>
<organism evidence="4 5">
    <name type="scientific">Microterricola viridarii</name>
    <dbReference type="NCBI Taxonomy" id="412690"/>
    <lineage>
        <taxon>Bacteria</taxon>
        <taxon>Bacillati</taxon>
        <taxon>Actinomycetota</taxon>
        <taxon>Actinomycetes</taxon>
        <taxon>Micrococcales</taxon>
        <taxon>Microbacteriaceae</taxon>
        <taxon>Microterricola</taxon>
    </lineage>
</organism>
<proteinExistence type="inferred from homology"/>
<evidence type="ECO:0000313" key="5">
    <source>
        <dbReference type="Proteomes" id="UP000058305"/>
    </source>
</evidence>
<comment type="similarity">
    <text evidence="1">Belongs to the UPF0337 (CsbD) family.</text>
</comment>
<evidence type="ECO:0000256" key="1">
    <source>
        <dbReference type="ARBA" id="ARBA00009129"/>
    </source>
</evidence>
<reference evidence="5" key="2">
    <citation type="submission" date="2016-01" db="EMBL/GenBank/DDBJ databases">
        <title>First complete genome sequence of a species in the genus Microterricola, an extremophilic cold active enzyme producing strain ERGS5:02 isolated from Sikkim Himalaya.</title>
        <authorList>
            <person name="Kumar R."/>
            <person name="Singh D."/>
            <person name="Swarnkar M.K."/>
        </authorList>
    </citation>
    <scope>NUCLEOTIDE SEQUENCE [LARGE SCALE GENOMIC DNA]</scope>
    <source>
        <strain evidence="5">ERGS5:02</strain>
    </source>
</reference>
<evidence type="ECO:0000259" key="3">
    <source>
        <dbReference type="Pfam" id="PF05532"/>
    </source>
</evidence>
<dbReference type="InterPro" id="IPR036629">
    <property type="entry name" value="YjbJ_sf"/>
</dbReference>
<name>A0A0X8E4C7_9MICO</name>
<dbReference type="KEGG" id="mvd:AWU67_12115"/>
<dbReference type="SUPFAM" id="SSF69047">
    <property type="entry name" value="Hypothetical protein YjbJ"/>
    <property type="match status" value="1"/>
</dbReference>
<feature type="compositionally biased region" description="Basic and acidic residues" evidence="2">
    <location>
        <begin position="47"/>
        <end position="59"/>
    </location>
</feature>
<dbReference type="InterPro" id="IPR008462">
    <property type="entry name" value="CsbD"/>
</dbReference>
<protein>
    <recommendedName>
        <fullName evidence="3">CsbD-like domain-containing protein</fullName>
    </recommendedName>
</protein>